<dbReference type="InterPro" id="IPR017926">
    <property type="entry name" value="GATASE"/>
</dbReference>
<feature type="domain" description="Glutamine amidotransferase" evidence="3">
    <location>
        <begin position="5"/>
        <end position="186"/>
    </location>
</feature>
<dbReference type="GO" id="GO:0005829">
    <property type="term" value="C:cytosol"/>
    <property type="evidence" value="ECO:0007669"/>
    <property type="project" value="TreeGrafter"/>
</dbReference>
<dbReference type="FunFam" id="3.40.50.880:FF:000003">
    <property type="entry name" value="Anthranilate synthase component II"/>
    <property type="match status" value="1"/>
</dbReference>
<dbReference type="PRINTS" id="PR00096">
    <property type="entry name" value="GATASE"/>
</dbReference>
<evidence type="ECO:0000313" key="5">
    <source>
        <dbReference type="Proteomes" id="UP000190230"/>
    </source>
</evidence>
<proteinExistence type="predicted"/>
<dbReference type="InterPro" id="IPR006221">
    <property type="entry name" value="TrpG/PapA_dom"/>
</dbReference>
<dbReference type="CDD" id="cd01743">
    <property type="entry name" value="GATase1_Anthranilate_Synthase"/>
    <property type="match status" value="1"/>
</dbReference>
<accession>A0A1T5D6S4</accession>
<dbReference type="PANTHER" id="PTHR43418:SF4">
    <property type="entry name" value="MULTIFUNCTIONAL TRYPTOPHAN BIOSYNTHESIS PROTEIN"/>
    <property type="match status" value="1"/>
</dbReference>
<evidence type="ECO:0000259" key="3">
    <source>
        <dbReference type="Pfam" id="PF00117"/>
    </source>
</evidence>
<evidence type="ECO:0000313" key="4">
    <source>
        <dbReference type="EMBL" id="SKB67307.1"/>
    </source>
</evidence>
<dbReference type="Gene3D" id="3.40.50.880">
    <property type="match status" value="1"/>
</dbReference>
<dbReference type="InterPro" id="IPR050472">
    <property type="entry name" value="Anth_synth/Amidotransfase"/>
</dbReference>
<keyword evidence="5" id="KW-1185">Reference proteome</keyword>
<gene>
    <name evidence="4" type="ORF">SAMN05660776_2458</name>
</gene>
<dbReference type="SUPFAM" id="SSF52317">
    <property type="entry name" value="Class I glutamine amidotransferase-like"/>
    <property type="match status" value="1"/>
</dbReference>
<name>A0A1T5D6S4_9FLAO</name>
<feature type="region of interest" description="Disordered" evidence="2">
    <location>
        <begin position="185"/>
        <end position="205"/>
    </location>
</feature>
<dbReference type="GO" id="GO:0004049">
    <property type="term" value="F:anthranilate synthase activity"/>
    <property type="evidence" value="ECO:0007669"/>
    <property type="project" value="TreeGrafter"/>
</dbReference>
<evidence type="ECO:0000256" key="2">
    <source>
        <dbReference type="SAM" id="MobiDB-lite"/>
    </source>
</evidence>
<dbReference type="OrthoDB" id="9786812at2"/>
<dbReference type="Pfam" id="PF00117">
    <property type="entry name" value="GATase"/>
    <property type="match status" value="1"/>
</dbReference>
<dbReference type="Proteomes" id="UP000190230">
    <property type="component" value="Unassembled WGS sequence"/>
</dbReference>
<dbReference type="EMBL" id="FUYY01000004">
    <property type="protein sequence ID" value="SKB67307.1"/>
    <property type="molecule type" value="Genomic_DNA"/>
</dbReference>
<dbReference type="RefSeq" id="WP_079721299.1">
    <property type="nucleotide sequence ID" value="NZ_FUYY01000004.1"/>
</dbReference>
<dbReference type="GO" id="GO:0000162">
    <property type="term" value="P:L-tryptophan biosynthetic process"/>
    <property type="evidence" value="ECO:0007669"/>
    <property type="project" value="TreeGrafter"/>
</dbReference>
<sequence>MKKILVIDNYDSFVYNLVHYLEELNCEVTVIRNDQLELEDVEKYDKILLSPGPGVPSEAGLLKPIIEKYASSKSILGVCLGQQAIGEVFGGKLGNLESVYHGIATTMDLCVDDEPLFKDLPKTMKVGRYHSWVVLKELPDSLEATSYDEKGQIMSLRHREFDVRGVQFHPESVLTPDGKKMIQNWVESPSPTLPKGEGAHTNKSK</sequence>
<dbReference type="PROSITE" id="PS51273">
    <property type="entry name" value="GATASE_TYPE_1"/>
    <property type="match status" value="1"/>
</dbReference>
<evidence type="ECO:0000256" key="1">
    <source>
        <dbReference type="ARBA" id="ARBA00022962"/>
    </source>
</evidence>
<protein>
    <submittedName>
        <fullName evidence="4">Anthranilate synthase component 2</fullName>
    </submittedName>
</protein>
<keyword evidence="1" id="KW-0315">Glutamine amidotransferase</keyword>
<dbReference type="NCBIfam" id="TIGR00566">
    <property type="entry name" value="trpG_papA"/>
    <property type="match status" value="1"/>
</dbReference>
<dbReference type="PRINTS" id="PR00099">
    <property type="entry name" value="CPSGATASE"/>
</dbReference>
<dbReference type="InterPro" id="IPR029062">
    <property type="entry name" value="Class_I_gatase-like"/>
</dbReference>
<dbReference type="STRING" id="241145.SAMN05660776_2458"/>
<organism evidence="4 5">
    <name type="scientific">Salegentibacter holothuriorum</name>
    <dbReference type="NCBI Taxonomy" id="241145"/>
    <lineage>
        <taxon>Bacteria</taxon>
        <taxon>Pseudomonadati</taxon>
        <taxon>Bacteroidota</taxon>
        <taxon>Flavobacteriia</taxon>
        <taxon>Flavobacteriales</taxon>
        <taxon>Flavobacteriaceae</taxon>
        <taxon>Salegentibacter</taxon>
    </lineage>
</organism>
<reference evidence="5" key="1">
    <citation type="submission" date="2017-02" db="EMBL/GenBank/DDBJ databases">
        <authorList>
            <person name="Varghese N."/>
            <person name="Submissions S."/>
        </authorList>
    </citation>
    <scope>NUCLEOTIDE SEQUENCE [LARGE SCALE GENOMIC DNA]</scope>
    <source>
        <strain evidence="5">DSM 23405</strain>
    </source>
</reference>
<dbReference type="PANTHER" id="PTHR43418">
    <property type="entry name" value="MULTIFUNCTIONAL TRYPTOPHAN BIOSYNTHESIS PROTEIN-RELATED"/>
    <property type="match status" value="1"/>
</dbReference>
<dbReference type="AlphaFoldDB" id="A0A1T5D6S4"/>
<dbReference type="PRINTS" id="PR00097">
    <property type="entry name" value="ANTSNTHASEII"/>
</dbReference>